<dbReference type="InterPro" id="IPR051477">
    <property type="entry name" value="Expansin_CellWall"/>
</dbReference>
<name>A0ABU5H2Z3_9BACT</name>
<dbReference type="PROSITE" id="PS51257">
    <property type="entry name" value="PROKAR_LIPOPROTEIN"/>
    <property type="match status" value="1"/>
</dbReference>
<keyword evidence="4" id="KW-1185">Reference proteome</keyword>
<feature type="domain" description="Expansin-like EG45" evidence="2">
    <location>
        <begin position="56"/>
        <end position="146"/>
    </location>
</feature>
<sequence>MRAENVPSFHVLLSVGLLGLTACSDSRPVDPTTGQPVEPITEMQDGVAILFSTDGTGNCNFEPTPNSLIVAALNTNTYNQAAQCGACAEVEGPQGESVVVRVIDVCPSCTENQLALSSQALGAIAPPESLQTTMRWRYVTCGVEGPVRYRFKEESGPYWTAVQVRNHRLPISKFEWQKDGAWVEVKRESYNYFVETSGMGAGPVKVRITANDGQLLEDTLPSIAGGLVVDGAAQFKVD</sequence>
<dbReference type="SUPFAM" id="SSF50685">
    <property type="entry name" value="Barwin-like endoglucanases"/>
    <property type="match status" value="1"/>
</dbReference>
<protein>
    <submittedName>
        <fullName evidence="3">Expansin EXLX1 family cellulose-binding protein</fullName>
    </submittedName>
</protein>
<dbReference type="Proteomes" id="UP001291309">
    <property type="component" value="Unassembled WGS sequence"/>
</dbReference>
<evidence type="ECO:0000313" key="4">
    <source>
        <dbReference type="Proteomes" id="UP001291309"/>
    </source>
</evidence>
<dbReference type="EMBL" id="JAXIVS010000004">
    <property type="protein sequence ID" value="MDY7227469.1"/>
    <property type="molecule type" value="Genomic_DNA"/>
</dbReference>
<dbReference type="PANTHER" id="PTHR31836:SF21">
    <property type="entry name" value="EXPANSIN-LIKE PROTEIN 7"/>
    <property type="match status" value="1"/>
</dbReference>
<reference evidence="3 4" key="1">
    <citation type="submission" date="2023-12" db="EMBL/GenBank/DDBJ databases">
        <title>the genome sequence of Hyalangium sp. s54d21.</title>
        <authorList>
            <person name="Zhang X."/>
        </authorList>
    </citation>
    <scope>NUCLEOTIDE SEQUENCE [LARGE SCALE GENOMIC DNA]</scope>
    <source>
        <strain evidence="4">s54d21</strain>
    </source>
</reference>
<dbReference type="Gene3D" id="2.60.40.760">
    <property type="entry name" value="Expansin, cellulose-binding-like domain"/>
    <property type="match status" value="1"/>
</dbReference>
<proteinExistence type="predicted"/>
<dbReference type="Gene3D" id="2.40.40.10">
    <property type="entry name" value="RlpA-like domain"/>
    <property type="match status" value="1"/>
</dbReference>
<dbReference type="RefSeq" id="WP_321546192.1">
    <property type="nucleotide sequence ID" value="NZ_JAXIVS010000004.1"/>
</dbReference>
<dbReference type="SUPFAM" id="SSF49590">
    <property type="entry name" value="PHL pollen allergen"/>
    <property type="match status" value="1"/>
</dbReference>
<dbReference type="PANTHER" id="PTHR31836">
    <property type="match status" value="1"/>
</dbReference>
<comment type="caution">
    <text evidence="3">The sequence shown here is derived from an EMBL/GenBank/DDBJ whole genome shotgun (WGS) entry which is preliminary data.</text>
</comment>
<evidence type="ECO:0000256" key="1">
    <source>
        <dbReference type="ARBA" id="ARBA00022729"/>
    </source>
</evidence>
<dbReference type="CDD" id="cd22272">
    <property type="entry name" value="DPBB_EXLX1-like"/>
    <property type="match status" value="1"/>
</dbReference>
<dbReference type="InterPro" id="IPR036908">
    <property type="entry name" value="RlpA-like_sf"/>
</dbReference>
<evidence type="ECO:0000259" key="2">
    <source>
        <dbReference type="PROSITE" id="PS50842"/>
    </source>
</evidence>
<gene>
    <name evidence="3" type="ORF">SYV04_13740</name>
</gene>
<dbReference type="InterPro" id="IPR049818">
    <property type="entry name" value="Expansin_EXLX1-like"/>
</dbReference>
<organism evidence="3 4">
    <name type="scientific">Hyalangium rubrum</name>
    <dbReference type="NCBI Taxonomy" id="3103134"/>
    <lineage>
        <taxon>Bacteria</taxon>
        <taxon>Pseudomonadati</taxon>
        <taxon>Myxococcota</taxon>
        <taxon>Myxococcia</taxon>
        <taxon>Myxococcales</taxon>
        <taxon>Cystobacterineae</taxon>
        <taxon>Archangiaceae</taxon>
        <taxon>Hyalangium</taxon>
    </lineage>
</organism>
<keyword evidence="1" id="KW-0732">Signal</keyword>
<evidence type="ECO:0000313" key="3">
    <source>
        <dbReference type="EMBL" id="MDY7227469.1"/>
    </source>
</evidence>
<dbReference type="InterPro" id="IPR036749">
    <property type="entry name" value="Expansin_CBD_sf"/>
</dbReference>
<accession>A0ABU5H2Z3</accession>
<dbReference type="PROSITE" id="PS50842">
    <property type="entry name" value="EXPANSIN_EG45"/>
    <property type="match status" value="1"/>
</dbReference>
<dbReference type="NCBIfam" id="NF041144">
    <property type="entry name" value="expansin_EXLX1"/>
    <property type="match status" value="1"/>
</dbReference>
<dbReference type="InterPro" id="IPR007112">
    <property type="entry name" value="Expansin/allergen_DPBB_dom"/>
</dbReference>